<name>A0A2R6QI36_ACTCC</name>
<dbReference type="Proteomes" id="UP000241394">
    <property type="component" value="Chromosome LG16"/>
</dbReference>
<dbReference type="Gramene" id="PSS08268">
    <property type="protein sequence ID" value="PSS08268"/>
    <property type="gene ID" value="CEY00_Acc18603"/>
</dbReference>
<feature type="domain" description="DUF659" evidence="1">
    <location>
        <begin position="1"/>
        <end position="116"/>
    </location>
</feature>
<dbReference type="InParanoid" id="A0A2R6QI36"/>
<dbReference type="InterPro" id="IPR007021">
    <property type="entry name" value="DUF659"/>
</dbReference>
<dbReference type="Pfam" id="PF04937">
    <property type="entry name" value="DUF659"/>
    <property type="match status" value="1"/>
</dbReference>
<reference evidence="3" key="2">
    <citation type="journal article" date="2018" name="BMC Genomics">
        <title>A manually annotated Actinidia chinensis var. chinensis (kiwifruit) genome highlights the challenges associated with draft genomes and gene prediction in plants.</title>
        <authorList>
            <person name="Pilkington S.M."/>
            <person name="Crowhurst R."/>
            <person name="Hilario E."/>
            <person name="Nardozza S."/>
            <person name="Fraser L."/>
            <person name="Peng Y."/>
            <person name="Gunaseelan K."/>
            <person name="Simpson R."/>
            <person name="Tahir J."/>
            <person name="Deroles S.C."/>
            <person name="Templeton K."/>
            <person name="Luo Z."/>
            <person name="Davy M."/>
            <person name="Cheng C."/>
            <person name="McNeilage M."/>
            <person name="Scaglione D."/>
            <person name="Liu Y."/>
            <person name="Zhang Q."/>
            <person name="Datson P."/>
            <person name="De Silva N."/>
            <person name="Gardiner S.E."/>
            <person name="Bassett H."/>
            <person name="Chagne D."/>
            <person name="McCallum J."/>
            <person name="Dzierzon H."/>
            <person name="Deng C."/>
            <person name="Wang Y.Y."/>
            <person name="Barron L."/>
            <person name="Manako K."/>
            <person name="Bowen J."/>
            <person name="Foster T.M."/>
            <person name="Erridge Z.A."/>
            <person name="Tiffin H."/>
            <person name="Waite C.N."/>
            <person name="Davies K.M."/>
            <person name="Grierson E.P."/>
            <person name="Laing W.A."/>
            <person name="Kirk R."/>
            <person name="Chen X."/>
            <person name="Wood M."/>
            <person name="Montefiori M."/>
            <person name="Brummell D.A."/>
            <person name="Schwinn K.E."/>
            <person name="Catanach A."/>
            <person name="Fullerton C."/>
            <person name="Li D."/>
            <person name="Meiyalaghan S."/>
            <person name="Nieuwenhuizen N."/>
            <person name="Read N."/>
            <person name="Prakash R."/>
            <person name="Hunter D."/>
            <person name="Zhang H."/>
            <person name="McKenzie M."/>
            <person name="Knabel M."/>
            <person name="Harris A."/>
            <person name="Allan A.C."/>
            <person name="Gleave A."/>
            <person name="Chen A."/>
            <person name="Janssen B.J."/>
            <person name="Plunkett B."/>
            <person name="Ampomah-Dwamena C."/>
            <person name="Voogd C."/>
            <person name="Leif D."/>
            <person name="Lafferty D."/>
            <person name="Souleyre E.J.F."/>
            <person name="Varkonyi-Gasic E."/>
            <person name="Gambi F."/>
            <person name="Hanley J."/>
            <person name="Yao J.L."/>
            <person name="Cheung J."/>
            <person name="David K.M."/>
            <person name="Warren B."/>
            <person name="Marsh K."/>
            <person name="Snowden K.C."/>
            <person name="Lin-Wang K."/>
            <person name="Brian L."/>
            <person name="Martinez-Sanchez M."/>
            <person name="Wang M."/>
            <person name="Ileperuma N."/>
            <person name="Macnee N."/>
            <person name="Campin R."/>
            <person name="McAtee P."/>
            <person name="Drummond R.S.M."/>
            <person name="Espley R.V."/>
            <person name="Ireland H.S."/>
            <person name="Wu R."/>
            <person name="Atkinson R.G."/>
            <person name="Karunairetnam S."/>
            <person name="Bulley S."/>
            <person name="Chunkath S."/>
            <person name="Hanley Z."/>
            <person name="Storey R."/>
            <person name="Thrimawithana A.H."/>
            <person name="Thomson S."/>
            <person name="David C."/>
            <person name="Testolin R."/>
            <person name="Huang H."/>
            <person name="Hellens R.P."/>
            <person name="Schaffer R.J."/>
        </authorList>
    </citation>
    <scope>NUCLEOTIDE SEQUENCE [LARGE SCALE GENOMIC DNA]</scope>
    <source>
        <strain evidence="3">cv. Red5</strain>
    </source>
</reference>
<dbReference type="STRING" id="1590841.A0A2R6QI36"/>
<accession>A0A2R6QI36</accession>
<dbReference type="OMA" id="WFISSHI"/>
<dbReference type="AlphaFoldDB" id="A0A2R6QI36"/>
<reference evidence="2 3" key="1">
    <citation type="submission" date="2017-07" db="EMBL/GenBank/DDBJ databases">
        <title>An improved, manually edited Actinidia chinensis var. chinensis (kiwifruit) genome highlights the challenges associated with draft genomes and gene prediction in plants.</title>
        <authorList>
            <person name="Pilkington S."/>
            <person name="Crowhurst R."/>
            <person name="Hilario E."/>
            <person name="Nardozza S."/>
            <person name="Fraser L."/>
            <person name="Peng Y."/>
            <person name="Gunaseelan K."/>
            <person name="Simpson R."/>
            <person name="Tahir J."/>
            <person name="Deroles S."/>
            <person name="Templeton K."/>
            <person name="Luo Z."/>
            <person name="Davy M."/>
            <person name="Cheng C."/>
            <person name="Mcneilage M."/>
            <person name="Scaglione D."/>
            <person name="Liu Y."/>
            <person name="Zhang Q."/>
            <person name="Datson P."/>
            <person name="De Silva N."/>
            <person name="Gardiner S."/>
            <person name="Bassett H."/>
            <person name="Chagne D."/>
            <person name="Mccallum J."/>
            <person name="Dzierzon H."/>
            <person name="Deng C."/>
            <person name="Wang Y.-Y."/>
            <person name="Barron N."/>
            <person name="Manako K."/>
            <person name="Bowen J."/>
            <person name="Foster T."/>
            <person name="Erridge Z."/>
            <person name="Tiffin H."/>
            <person name="Waite C."/>
            <person name="Davies K."/>
            <person name="Grierson E."/>
            <person name="Laing W."/>
            <person name="Kirk R."/>
            <person name="Chen X."/>
            <person name="Wood M."/>
            <person name="Montefiori M."/>
            <person name="Brummell D."/>
            <person name="Schwinn K."/>
            <person name="Catanach A."/>
            <person name="Fullerton C."/>
            <person name="Li D."/>
            <person name="Meiyalaghan S."/>
            <person name="Nieuwenhuizen N."/>
            <person name="Read N."/>
            <person name="Prakash R."/>
            <person name="Hunter D."/>
            <person name="Zhang H."/>
            <person name="Mckenzie M."/>
            <person name="Knabel M."/>
            <person name="Harris A."/>
            <person name="Allan A."/>
            <person name="Chen A."/>
            <person name="Janssen B."/>
            <person name="Plunkett B."/>
            <person name="Dwamena C."/>
            <person name="Voogd C."/>
            <person name="Leif D."/>
            <person name="Lafferty D."/>
            <person name="Souleyre E."/>
            <person name="Varkonyi-Gasic E."/>
            <person name="Gambi F."/>
            <person name="Hanley J."/>
            <person name="Yao J.-L."/>
            <person name="Cheung J."/>
            <person name="David K."/>
            <person name="Warren B."/>
            <person name="Marsh K."/>
            <person name="Snowden K."/>
            <person name="Lin-Wang K."/>
            <person name="Brian L."/>
            <person name="Martinez-Sanchez M."/>
            <person name="Wang M."/>
            <person name="Ileperuma N."/>
            <person name="Macnee N."/>
            <person name="Campin R."/>
            <person name="Mcatee P."/>
            <person name="Drummond R."/>
            <person name="Espley R."/>
            <person name="Ireland H."/>
            <person name="Wu R."/>
            <person name="Atkinson R."/>
            <person name="Karunairetnam S."/>
            <person name="Bulley S."/>
            <person name="Chunkath S."/>
            <person name="Hanley Z."/>
            <person name="Storey R."/>
            <person name="Thrimawithana A."/>
            <person name="Thomson S."/>
            <person name="David C."/>
            <person name="Testolin R."/>
        </authorList>
    </citation>
    <scope>NUCLEOTIDE SEQUENCE [LARGE SCALE GENOMIC DNA]</scope>
    <source>
        <strain evidence="3">cv. Red5</strain>
        <tissue evidence="2">Young leaf</tissue>
    </source>
</reference>
<dbReference type="OrthoDB" id="2442898at2759"/>
<dbReference type="EMBL" id="NKQK01000016">
    <property type="protein sequence ID" value="PSS08268.1"/>
    <property type="molecule type" value="Genomic_DNA"/>
</dbReference>
<gene>
    <name evidence="2" type="ORF">CEY00_Acc18603</name>
</gene>
<comment type="caution">
    <text evidence="2">The sequence shown here is derived from an EMBL/GenBank/DDBJ whole genome shotgun (WGS) entry which is preliminary data.</text>
</comment>
<dbReference type="PANTHER" id="PTHR32166">
    <property type="entry name" value="OSJNBA0013A04.12 PROTEIN"/>
    <property type="match status" value="1"/>
</dbReference>
<dbReference type="SUPFAM" id="SSF53098">
    <property type="entry name" value="Ribonuclease H-like"/>
    <property type="match status" value="1"/>
</dbReference>
<evidence type="ECO:0000259" key="1">
    <source>
        <dbReference type="Pfam" id="PF04937"/>
    </source>
</evidence>
<dbReference type="PANTHER" id="PTHR32166:SF88">
    <property type="entry name" value="HAT TRANSPOSON SUPERFAMILY"/>
    <property type="match status" value="1"/>
</dbReference>
<evidence type="ECO:0000313" key="3">
    <source>
        <dbReference type="Proteomes" id="UP000241394"/>
    </source>
</evidence>
<organism evidence="2 3">
    <name type="scientific">Actinidia chinensis var. chinensis</name>
    <name type="common">Chinese soft-hair kiwi</name>
    <dbReference type="NCBI Taxonomy" id="1590841"/>
    <lineage>
        <taxon>Eukaryota</taxon>
        <taxon>Viridiplantae</taxon>
        <taxon>Streptophyta</taxon>
        <taxon>Embryophyta</taxon>
        <taxon>Tracheophyta</taxon>
        <taxon>Spermatophyta</taxon>
        <taxon>Magnoliopsida</taxon>
        <taxon>eudicotyledons</taxon>
        <taxon>Gunneridae</taxon>
        <taxon>Pentapetalae</taxon>
        <taxon>asterids</taxon>
        <taxon>Ericales</taxon>
        <taxon>Actinidiaceae</taxon>
        <taxon>Actinidia</taxon>
    </lineage>
</organism>
<sequence>MVDGWTDQCKRTLINFLVYCPRGIVFLKSVDASDASKTAQLLYKLFREVILFVGPENVVHIVTDNAANYVAAGRLLEQEFHTIYWSPCAAHCMNLILQDIGNLDEVSDIISHASKITKYIYNHYYALHLMRKHTGGREILRPTPTRFATKFIALQSILAQKDALRSMVTSREWTISAYEKDSKGKKFVENVLGSMFWKECAIRVQLTSCACLAHC</sequence>
<protein>
    <submittedName>
        <fullName evidence="2">Zinc finger BED domain-containing protein</fullName>
    </submittedName>
</protein>
<evidence type="ECO:0000313" key="2">
    <source>
        <dbReference type="EMBL" id="PSS08268.1"/>
    </source>
</evidence>
<keyword evidence="3" id="KW-1185">Reference proteome</keyword>
<dbReference type="InterPro" id="IPR012337">
    <property type="entry name" value="RNaseH-like_sf"/>
</dbReference>
<proteinExistence type="predicted"/>